<accession>A0A397RZP3</accession>
<dbReference type="EMBL" id="QKYT01001496">
    <property type="protein sequence ID" value="RIA79168.1"/>
    <property type="molecule type" value="Genomic_DNA"/>
</dbReference>
<reference evidence="1 2" key="1">
    <citation type="submission" date="2018-06" db="EMBL/GenBank/DDBJ databases">
        <title>Comparative genomics reveals the genomic features of Rhizophagus irregularis, R. cerebriforme, R. diaphanum and Gigaspora rosea, and their symbiotic lifestyle signature.</title>
        <authorList>
            <person name="Morin E."/>
            <person name="San Clemente H."/>
            <person name="Chen E.C.H."/>
            <person name="De La Providencia I."/>
            <person name="Hainaut M."/>
            <person name="Kuo A."/>
            <person name="Kohler A."/>
            <person name="Murat C."/>
            <person name="Tang N."/>
            <person name="Roy S."/>
            <person name="Loubradou J."/>
            <person name="Henrissat B."/>
            <person name="Grigoriev I.V."/>
            <person name="Corradi N."/>
            <person name="Roux C."/>
            <person name="Martin F.M."/>
        </authorList>
    </citation>
    <scope>NUCLEOTIDE SEQUENCE [LARGE SCALE GENOMIC DNA]</scope>
    <source>
        <strain evidence="1 2">DAOM 227022</strain>
    </source>
</reference>
<name>A0A397RZP3_9GLOM</name>
<dbReference type="AlphaFoldDB" id="A0A397RZP3"/>
<gene>
    <name evidence="1" type="ORF">C1645_841363</name>
</gene>
<comment type="caution">
    <text evidence="1">The sequence shown here is derived from an EMBL/GenBank/DDBJ whole genome shotgun (WGS) entry which is preliminary data.</text>
</comment>
<sequence>MVLKYVENGSLQNYLDTNYNKLRGIRNILSNSDSFITDMGSYKPAGYNALKNTKNRIYGIWHIASEILRGQNRTPKYIYRNKLSYDLGYYFSNIV</sequence>
<keyword evidence="2" id="KW-1185">Reference proteome</keyword>
<evidence type="ECO:0000313" key="2">
    <source>
        <dbReference type="Proteomes" id="UP000265703"/>
    </source>
</evidence>
<proteinExistence type="predicted"/>
<dbReference type="OrthoDB" id="2424465at2759"/>
<dbReference type="Proteomes" id="UP000265703">
    <property type="component" value="Unassembled WGS sequence"/>
</dbReference>
<organism evidence="1 2">
    <name type="scientific">Glomus cerebriforme</name>
    <dbReference type="NCBI Taxonomy" id="658196"/>
    <lineage>
        <taxon>Eukaryota</taxon>
        <taxon>Fungi</taxon>
        <taxon>Fungi incertae sedis</taxon>
        <taxon>Mucoromycota</taxon>
        <taxon>Glomeromycotina</taxon>
        <taxon>Glomeromycetes</taxon>
        <taxon>Glomerales</taxon>
        <taxon>Glomeraceae</taxon>
        <taxon>Glomus</taxon>
    </lineage>
</organism>
<protein>
    <submittedName>
        <fullName evidence="1">Uncharacterized protein</fullName>
    </submittedName>
</protein>
<dbReference type="STRING" id="658196.A0A397RZP3"/>
<evidence type="ECO:0000313" key="1">
    <source>
        <dbReference type="EMBL" id="RIA79168.1"/>
    </source>
</evidence>